<dbReference type="EMBL" id="MN740900">
    <property type="protein sequence ID" value="QHU17260.1"/>
    <property type="molecule type" value="Genomic_DNA"/>
</dbReference>
<sequence length="65" mass="7587">MRNLQFAVASLAVTTTSAMYQAFYVAPTHSKRFDHLDKKMDILYSRNGMHIRSKYNYSKSTDIKH</sequence>
<reference evidence="1" key="1">
    <citation type="journal article" date="2020" name="Nature">
        <title>Giant virus diversity and host interactions through global metagenomics.</title>
        <authorList>
            <person name="Schulz F."/>
            <person name="Roux S."/>
            <person name="Paez-Espino D."/>
            <person name="Jungbluth S."/>
            <person name="Walsh D.A."/>
            <person name="Denef V.J."/>
            <person name="McMahon K.D."/>
            <person name="Konstantinidis K.T."/>
            <person name="Eloe-Fadrosh E.A."/>
            <person name="Kyrpides N.C."/>
            <person name="Woyke T."/>
        </authorList>
    </citation>
    <scope>NUCLEOTIDE SEQUENCE</scope>
    <source>
        <strain evidence="1">GVMAG-S-3300012000-57</strain>
    </source>
</reference>
<proteinExistence type="predicted"/>
<name>A0A6C0KKP2_9ZZZZ</name>
<organism evidence="1">
    <name type="scientific">viral metagenome</name>
    <dbReference type="NCBI Taxonomy" id="1070528"/>
    <lineage>
        <taxon>unclassified sequences</taxon>
        <taxon>metagenomes</taxon>
        <taxon>organismal metagenomes</taxon>
    </lineage>
</organism>
<accession>A0A6C0KKP2</accession>
<evidence type="ECO:0000313" key="1">
    <source>
        <dbReference type="EMBL" id="QHU17260.1"/>
    </source>
</evidence>
<dbReference type="AlphaFoldDB" id="A0A6C0KKP2"/>
<protein>
    <submittedName>
        <fullName evidence="1">Uncharacterized protein</fullName>
    </submittedName>
</protein>